<organism evidence="2">
    <name type="scientific">Strombidinopsis acuminata</name>
    <dbReference type="NCBI Taxonomy" id="141414"/>
    <lineage>
        <taxon>Eukaryota</taxon>
        <taxon>Sar</taxon>
        <taxon>Alveolata</taxon>
        <taxon>Ciliophora</taxon>
        <taxon>Intramacronucleata</taxon>
        <taxon>Spirotrichea</taxon>
        <taxon>Choreotrichia</taxon>
        <taxon>Choreotrichida</taxon>
        <taxon>Strombidinopsidae</taxon>
        <taxon>Strombidinopsis</taxon>
    </lineage>
</organism>
<dbReference type="Gene3D" id="3.40.30.10">
    <property type="entry name" value="Glutaredoxin"/>
    <property type="match status" value="1"/>
</dbReference>
<protein>
    <recommendedName>
        <fullName evidence="1">Thioredoxin domain-containing protein</fullName>
    </recommendedName>
</protein>
<reference evidence="2" key="1">
    <citation type="submission" date="2021-01" db="EMBL/GenBank/DDBJ databases">
        <authorList>
            <person name="Corre E."/>
            <person name="Pelletier E."/>
            <person name="Niang G."/>
            <person name="Scheremetjew M."/>
            <person name="Finn R."/>
            <person name="Kale V."/>
            <person name="Holt S."/>
            <person name="Cochrane G."/>
            <person name="Meng A."/>
            <person name="Brown T."/>
            <person name="Cohen L."/>
        </authorList>
    </citation>
    <scope>NUCLEOTIDE SEQUENCE</scope>
    <source>
        <strain evidence="2">SPMC142</strain>
    </source>
</reference>
<dbReference type="EMBL" id="HBIQ01026262">
    <property type="protein sequence ID" value="CAE0538929.1"/>
    <property type="molecule type" value="Transcribed_RNA"/>
</dbReference>
<sequence length="121" mass="13569">MAKKLDLSFVKEVSDMRGFQSHVLGDTDSLVVVDVFAKCWGPCRGLDQYFYNGVLDMEDAGRRVTIVRAEVDNIGALHEYKDNAKPHFLFYVRGELIASVKGPQLPKIQALINEYAQPPVP</sequence>
<accession>A0A7S3W7L8</accession>
<name>A0A7S3W7L8_9SPIT</name>
<dbReference type="AlphaFoldDB" id="A0A7S3W7L8"/>
<dbReference type="PANTHER" id="PTHR46135:SF3">
    <property type="entry name" value="NME_NM23 FAMILY MEMBER 8"/>
    <property type="match status" value="1"/>
</dbReference>
<evidence type="ECO:0000259" key="1">
    <source>
        <dbReference type="Pfam" id="PF00085"/>
    </source>
</evidence>
<gene>
    <name evidence="2" type="ORF">SACU0126_LOCUS8588</name>
</gene>
<dbReference type="InterPro" id="IPR013766">
    <property type="entry name" value="Thioredoxin_domain"/>
</dbReference>
<dbReference type="InterPro" id="IPR051766">
    <property type="entry name" value="TXND_domain-containing"/>
</dbReference>
<proteinExistence type="predicted"/>
<dbReference type="SUPFAM" id="SSF52833">
    <property type="entry name" value="Thioredoxin-like"/>
    <property type="match status" value="1"/>
</dbReference>
<feature type="domain" description="Thioredoxin" evidence="1">
    <location>
        <begin position="18"/>
        <end position="112"/>
    </location>
</feature>
<dbReference type="PANTHER" id="PTHR46135">
    <property type="entry name" value="NME/NM23 FAMILY MEMBER 8"/>
    <property type="match status" value="1"/>
</dbReference>
<dbReference type="InterPro" id="IPR036249">
    <property type="entry name" value="Thioredoxin-like_sf"/>
</dbReference>
<dbReference type="Pfam" id="PF00085">
    <property type="entry name" value="Thioredoxin"/>
    <property type="match status" value="1"/>
</dbReference>
<evidence type="ECO:0000313" key="2">
    <source>
        <dbReference type="EMBL" id="CAE0538929.1"/>
    </source>
</evidence>